<comment type="caution">
    <text evidence="1">The sequence shown here is derived from an EMBL/GenBank/DDBJ whole genome shotgun (WGS) entry which is preliminary data.</text>
</comment>
<protein>
    <recommendedName>
        <fullName evidence="3">Lipoprotein</fullName>
    </recommendedName>
</protein>
<dbReference type="Proteomes" id="UP001139955">
    <property type="component" value="Unassembled WGS sequence"/>
</dbReference>
<dbReference type="RefSeq" id="WP_301621009.1">
    <property type="nucleotide sequence ID" value="NZ_JAOSKY010000002.1"/>
</dbReference>
<dbReference type="EMBL" id="JAOSKY010000002">
    <property type="protein sequence ID" value="MCU7246904.1"/>
    <property type="molecule type" value="Genomic_DNA"/>
</dbReference>
<sequence>MKGIVTLVLFLGLYGCTADFRSSAPTFWADGIMLEQKKVTVDDQHAKVIMQASGDARNPVDFAVVRGNDPDKRPDHLGTVVKPFRNKVGGWFSRLSSAMSKHFPQLEMQADPGQPLQVNGVSTFSGQQPAPGYLTLYSHEHVYNASKNKWEEKVTANPSVPTHYTCGPIISTFIPEKQKVYLAEFAFVDQGDGCELQVYDITRPDLRVPVVATKDTLPSSSRAYHAP</sequence>
<gene>
    <name evidence="1" type="ORF">OC940_03695</name>
</gene>
<dbReference type="PROSITE" id="PS51257">
    <property type="entry name" value="PROKAR_LIPOPROTEIN"/>
    <property type="match status" value="1"/>
</dbReference>
<evidence type="ECO:0000313" key="2">
    <source>
        <dbReference type="Proteomes" id="UP001139955"/>
    </source>
</evidence>
<organism evidence="1 2">
    <name type="scientific">Pseudomonas koreensis</name>
    <dbReference type="NCBI Taxonomy" id="198620"/>
    <lineage>
        <taxon>Bacteria</taxon>
        <taxon>Pseudomonadati</taxon>
        <taxon>Pseudomonadota</taxon>
        <taxon>Gammaproteobacteria</taxon>
        <taxon>Pseudomonadales</taxon>
        <taxon>Pseudomonadaceae</taxon>
        <taxon>Pseudomonas</taxon>
    </lineage>
</organism>
<reference evidence="1" key="1">
    <citation type="submission" date="2022-09" db="EMBL/GenBank/DDBJ databases">
        <authorList>
            <person name="Cesa-Luna C."/>
            <person name="Girard L."/>
            <person name="Lood C."/>
            <person name="Hofte M."/>
            <person name="De Mot R."/>
        </authorList>
    </citation>
    <scope>NUCLEOTIDE SEQUENCE</scope>
    <source>
        <strain evidence="1">B1M3-32</strain>
    </source>
</reference>
<reference evidence="1" key="2">
    <citation type="journal article" date="2023" name="mSystems">
        <title>Charting the Lipopeptidome of Nonpathogenic Pseudomonas.</title>
        <authorList>
            <person name="Cesa-Luna C."/>
            <person name="Geudens N."/>
            <person name="Girard L."/>
            <person name="De Roo V."/>
            <person name="Maklad H.R."/>
            <person name="Martins J.C."/>
            <person name="Hofte M."/>
            <person name="De Mot R."/>
        </authorList>
    </citation>
    <scope>NUCLEOTIDE SEQUENCE</scope>
    <source>
        <strain evidence="1">B1M3-32</strain>
    </source>
</reference>
<evidence type="ECO:0008006" key="3">
    <source>
        <dbReference type="Google" id="ProtNLM"/>
    </source>
</evidence>
<accession>A0A9X3B9Q8</accession>
<proteinExistence type="predicted"/>
<dbReference type="AlphaFoldDB" id="A0A9X3B9Q8"/>
<keyword evidence="2" id="KW-1185">Reference proteome</keyword>
<name>A0A9X3B9Q8_9PSED</name>
<evidence type="ECO:0000313" key="1">
    <source>
        <dbReference type="EMBL" id="MCU7246904.1"/>
    </source>
</evidence>